<proteinExistence type="predicted"/>
<dbReference type="OrthoDB" id="2969382at2"/>
<organism evidence="2 3">
    <name type="scientific">Pelagirhabdus alkalitolerans</name>
    <dbReference type="NCBI Taxonomy" id="1612202"/>
    <lineage>
        <taxon>Bacteria</taxon>
        <taxon>Bacillati</taxon>
        <taxon>Bacillota</taxon>
        <taxon>Bacilli</taxon>
        <taxon>Bacillales</taxon>
        <taxon>Bacillaceae</taxon>
        <taxon>Pelagirhabdus</taxon>
    </lineage>
</organism>
<feature type="chain" id="PRO_5038988000" evidence="1">
    <location>
        <begin position="22"/>
        <end position="243"/>
    </location>
</feature>
<dbReference type="SUPFAM" id="SSF109998">
    <property type="entry name" value="Triger factor/SurA peptide-binding domain-like"/>
    <property type="match status" value="1"/>
</dbReference>
<gene>
    <name evidence="2" type="ORF">SAMN05421734_10775</name>
</gene>
<dbReference type="Gene3D" id="1.10.4030.10">
    <property type="entry name" value="Porin chaperone SurA, peptide-binding domain"/>
    <property type="match status" value="1"/>
</dbReference>
<dbReference type="Proteomes" id="UP000242949">
    <property type="component" value="Unassembled WGS sequence"/>
</dbReference>
<feature type="signal peptide" evidence="1">
    <location>
        <begin position="1"/>
        <end position="21"/>
    </location>
</feature>
<evidence type="ECO:0000313" key="2">
    <source>
        <dbReference type="EMBL" id="SDC37520.1"/>
    </source>
</evidence>
<dbReference type="InterPro" id="IPR050245">
    <property type="entry name" value="PrsA_foldase"/>
</dbReference>
<dbReference type="EMBL" id="FMYI01000007">
    <property type="protein sequence ID" value="SDC37520.1"/>
    <property type="molecule type" value="Genomic_DNA"/>
</dbReference>
<dbReference type="Pfam" id="PF13624">
    <property type="entry name" value="SurA_N_3"/>
    <property type="match status" value="1"/>
</dbReference>
<dbReference type="PROSITE" id="PS51257">
    <property type="entry name" value="PROKAR_LIPOPROTEIN"/>
    <property type="match status" value="1"/>
</dbReference>
<keyword evidence="1" id="KW-0732">Signal</keyword>
<name>A0A1G6L2F6_9BACI</name>
<dbReference type="AlphaFoldDB" id="A0A1G6L2F6"/>
<dbReference type="RefSeq" id="WP_090796253.1">
    <property type="nucleotide sequence ID" value="NZ_FMYI01000007.1"/>
</dbReference>
<dbReference type="STRING" id="1612202.SAMN05421734_10775"/>
<dbReference type="InterPro" id="IPR027304">
    <property type="entry name" value="Trigger_fact/SurA_dom_sf"/>
</dbReference>
<keyword evidence="3" id="KW-1185">Reference proteome</keyword>
<sequence length="243" mass="28430">MMKRSMATVVFLVLLIVGLTACIGDTEQDQQLEQNNETGELPEEVDEEMISSDELLDEDERVATVNGETIDGADYNAVYYELKSTRSSETFDGQALEAFQREVVDEVIRRRLLIQDAEERGIRVTEGEIENAYLDTRAQFETEDEFYQILDSLPYSSEHFREILAYSLIRQYYIEQEFSDIEITEQDVELFYELLEEQMDEAPPFNEIEGQLERELLENEIDRVINERLDRLEEEADITIYID</sequence>
<evidence type="ECO:0000313" key="3">
    <source>
        <dbReference type="Proteomes" id="UP000242949"/>
    </source>
</evidence>
<dbReference type="PANTHER" id="PTHR47245">
    <property type="entry name" value="PEPTIDYLPROLYL ISOMERASE"/>
    <property type="match status" value="1"/>
</dbReference>
<reference evidence="3" key="1">
    <citation type="submission" date="2016-09" db="EMBL/GenBank/DDBJ databases">
        <authorList>
            <person name="Varghese N."/>
            <person name="Submissions S."/>
        </authorList>
    </citation>
    <scope>NUCLEOTIDE SEQUENCE [LARGE SCALE GENOMIC DNA]</scope>
    <source>
        <strain evidence="3">S5</strain>
    </source>
</reference>
<protein>
    <submittedName>
        <fullName evidence="2">SurA N-terminal domain-containing protein</fullName>
    </submittedName>
</protein>
<accession>A0A1G6L2F6</accession>
<evidence type="ECO:0000256" key="1">
    <source>
        <dbReference type="SAM" id="SignalP"/>
    </source>
</evidence>
<dbReference type="PANTHER" id="PTHR47245:SF2">
    <property type="entry name" value="PEPTIDYL-PROLYL CIS-TRANS ISOMERASE HP_0175-RELATED"/>
    <property type="match status" value="1"/>
</dbReference>